<accession>A0A8S5S7P6</accession>
<dbReference type="EMBL" id="BK032542">
    <property type="protein sequence ID" value="DAF46703.1"/>
    <property type="molecule type" value="Genomic_DNA"/>
</dbReference>
<sequence>MRPSRLRFKKDDYLVQLYVRQIITKAKTINDVPNIGNLRVVVQGEVDRIEKEYEERHREN</sequence>
<reference evidence="1" key="1">
    <citation type="journal article" date="2021" name="Proc. Natl. Acad. Sci. U.S.A.">
        <title>A Catalog of Tens of Thousands of Viruses from Human Metagenomes Reveals Hidden Associations with Chronic Diseases.</title>
        <authorList>
            <person name="Tisza M.J."/>
            <person name="Buck C.B."/>
        </authorList>
    </citation>
    <scope>NUCLEOTIDE SEQUENCE</scope>
    <source>
        <strain evidence="1">CtAFE3</strain>
    </source>
</reference>
<proteinExistence type="predicted"/>
<name>A0A8S5S7P6_9CAUD</name>
<protein>
    <submittedName>
        <fullName evidence="1">Uncharacterized protein</fullName>
    </submittedName>
</protein>
<evidence type="ECO:0000313" key="1">
    <source>
        <dbReference type="EMBL" id="DAF46703.1"/>
    </source>
</evidence>
<organism evidence="1">
    <name type="scientific">Siphoviridae sp. ctAFE3</name>
    <dbReference type="NCBI Taxonomy" id="2827796"/>
    <lineage>
        <taxon>Viruses</taxon>
        <taxon>Duplodnaviria</taxon>
        <taxon>Heunggongvirae</taxon>
        <taxon>Uroviricota</taxon>
        <taxon>Caudoviricetes</taxon>
    </lineage>
</organism>